<protein>
    <recommendedName>
        <fullName evidence="1">Phosphatidylserine synthase</fullName>
        <ecNumber evidence="1">2.7.8.29</ecNumber>
    </recommendedName>
    <alternativeName>
        <fullName evidence="1">Serine-exchange enzyme</fullName>
    </alternativeName>
</protein>
<keyword evidence="1" id="KW-0594">Phospholipid biosynthesis</keyword>
<dbReference type="AlphaFoldDB" id="A0AAV8Z0H7"/>
<keyword evidence="3" id="KW-1185">Reference proteome</keyword>
<comment type="caution">
    <text evidence="1">Lacks conserved residue(s) required for the propagation of feature annotation.</text>
</comment>
<proteinExistence type="inferred from homology"/>
<dbReference type="GO" id="GO:0006659">
    <property type="term" value="P:phosphatidylserine biosynthetic process"/>
    <property type="evidence" value="ECO:0007669"/>
    <property type="project" value="UniProtKB-UniRule"/>
</dbReference>
<comment type="catalytic activity">
    <reaction evidence="1">
        <text>a 1,2-diacyl-sn-glycero-3-phosphoethanolamine + L-serine = a 1,2-diacyl-sn-glycero-3-phospho-L-serine + ethanolamine</text>
        <dbReference type="Rhea" id="RHEA:27606"/>
        <dbReference type="ChEBI" id="CHEBI:33384"/>
        <dbReference type="ChEBI" id="CHEBI:57262"/>
        <dbReference type="ChEBI" id="CHEBI:57603"/>
        <dbReference type="ChEBI" id="CHEBI:64612"/>
        <dbReference type="EC" id="2.7.8.29"/>
    </reaction>
</comment>
<sequence>MKNKNSKLNLSRTRVDSFSSINEKPVDDISLQFFYNPHTITLLLTSIGATDRQCGEQHMGRNIMLLLFFLIISVLAFPNGPFTRPHPAIWRMVFGMSVLYLLGCLFILFQNYHTVKNILYWF</sequence>
<evidence type="ECO:0000313" key="2">
    <source>
        <dbReference type="EMBL" id="KAJ8956872.1"/>
    </source>
</evidence>
<dbReference type="GO" id="GO:0106245">
    <property type="term" value="F:L-serine-phosphatidylethanolamine phosphatidyltransferase activity"/>
    <property type="evidence" value="ECO:0007669"/>
    <property type="project" value="UniProtKB-UniRule"/>
</dbReference>
<evidence type="ECO:0000313" key="3">
    <source>
        <dbReference type="Proteomes" id="UP001162162"/>
    </source>
</evidence>
<comment type="pathway">
    <text evidence="1">Phospholipid metabolism; phosphatidylserine biosynthesis.</text>
</comment>
<gene>
    <name evidence="2" type="ORF">NQ318_014288</name>
</gene>
<organism evidence="2 3">
    <name type="scientific">Aromia moschata</name>
    <dbReference type="NCBI Taxonomy" id="1265417"/>
    <lineage>
        <taxon>Eukaryota</taxon>
        <taxon>Metazoa</taxon>
        <taxon>Ecdysozoa</taxon>
        <taxon>Arthropoda</taxon>
        <taxon>Hexapoda</taxon>
        <taxon>Insecta</taxon>
        <taxon>Pterygota</taxon>
        <taxon>Neoptera</taxon>
        <taxon>Endopterygota</taxon>
        <taxon>Coleoptera</taxon>
        <taxon>Polyphaga</taxon>
        <taxon>Cucujiformia</taxon>
        <taxon>Chrysomeloidea</taxon>
        <taxon>Cerambycidae</taxon>
        <taxon>Cerambycinae</taxon>
        <taxon>Callichromatini</taxon>
        <taxon>Aromia</taxon>
    </lineage>
</organism>
<keyword evidence="1" id="KW-0812">Transmembrane</keyword>
<dbReference type="Pfam" id="PF03034">
    <property type="entry name" value="PSS"/>
    <property type="match status" value="1"/>
</dbReference>
<name>A0AAV8Z0H7_9CUCU</name>
<dbReference type="Proteomes" id="UP001162162">
    <property type="component" value="Unassembled WGS sequence"/>
</dbReference>
<feature type="transmembrane region" description="Helical" evidence="1">
    <location>
        <begin position="62"/>
        <end position="82"/>
    </location>
</feature>
<dbReference type="EMBL" id="JAPWTK010000027">
    <property type="protein sequence ID" value="KAJ8956872.1"/>
    <property type="molecule type" value="Genomic_DNA"/>
</dbReference>
<evidence type="ECO:0000256" key="1">
    <source>
        <dbReference type="RuleBase" id="RU368094"/>
    </source>
</evidence>
<comment type="similarity">
    <text evidence="1">Belongs to the phosphatidyl serine synthase family.</text>
</comment>
<keyword evidence="1" id="KW-0472">Membrane</keyword>
<comment type="subcellular location">
    <subcellularLocation>
        <location evidence="1">Endoplasmic reticulum membrane</location>
        <topology evidence="1">Multi-pass membrane protein</topology>
    </subcellularLocation>
</comment>
<comment type="caution">
    <text evidence="2">The sequence shown here is derived from an EMBL/GenBank/DDBJ whole genome shotgun (WGS) entry which is preliminary data.</text>
</comment>
<feature type="transmembrane region" description="Helical" evidence="1">
    <location>
        <begin position="88"/>
        <end position="109"/>
    </location>
</feature>
<dbReference type="InterPro" id="IPR004277">
    <property type="entry name" value="PSS"/>
</dbReference>
<keyword evidence="1" id="KW-0443">Lipid metabolism</keyword>
<keyword evidence="1" id="KW-0444">Lipid biosynthesis</keyword>
<dbReference type="EC" id="2.7.8.29" evidence="1"/>
<dbReference type="GO" id="GO:0005789">
    <property type="term" value="C:endoplasmic reticulum membrane"/>
    <property type="evidence" value="ECO:0007669"/>
    <property type="project" value="UniProtKB-SubCell"/>
</dbReference>
<reference evidence="2" key="1">
    <citation type="journal article" date="2023" name="Insect Mol. Biol.">
        <title>Genome sequencing provides insights into the evolution of gene families encoding plant cell wall-degrading enzymes in longhorned beetles.</title>
        <authorList>
            <person name="Shin N.R."/>
            <person name="Okamura Y."/>
            <person name="Kirsch R."/>
            <person name="Pauchet Y."/>
        </authorList>
    </citation>
    <scope>NUCLEOTIDE SEQUENCE</scope>
    <source>
        <strain evidence="2">AMC_N1</strain>
    </source>
</reference>
<comment type="function">
    <text evidence="1">Catalyzes a base-exchange reaction in which the polar head group of phosphatidylethanolamine (PE) is replaced by L-serine.</text>
</comment>
<keyword evidence="1" id="KW-1133">Transmembrane helix</keyword>
<keyword evidence="1" id="KW-1208">Phospholipid metabolism</keyword>
<keyword evidence="1" id="KW-0808">Transferase</keyword>
<accession>A0AAV8Z0H7</accession>
<keyword evidence="1" id="KW-0256">Endoplasmic reticulum</keyword>